<reference evidence="1" key="1">
    <citation type="submission" date="2023-08" db="EMBL/GenBank/DDBJ databases">
        <authorList>
            <person name="Chen Y."/>
            <person name="Shah S."/>
            <person name="Dougan E. K."/>
            <person name="Thang M."/>
            <person name="Chan C."/>
        </authorList>
    </citation>
    <scope>NUCLEOTIDE SEQUENCE</scope>
</reference>
<organism evidence="1 2">
    <name type="scientific">Effrenium voratum</name>
    <dbReference type="NCBI Taxonomy" id="2562239"/>
    <lineage>
        <taxon>Eukaryota</taxon>
        <taxon>Sar</taxon>
        <taxon>Alveolata</taxon>
        <taxon>Dinophyceae</taxon>
        <taxon>Suessiales</taxon>
        <taxon>Symbiodiniaceae</taxon>
        <taxon>Effrenium</taxon>
    </lineage>
</organism>
<comment type="caution">
    <text evidence="1">The sequence shown here is derived from an EMBL/GenBank/DDBJ whole genome shotgun (WGS) entry which is preliminary data.</text>
</comment>
<name>A0AA36NEX7_9DINO</name>
<protein>
    <recommendedName>
        <fullName evidence="3">NYN domain-containing protein</fullName>
    </recommendedName>
</protein>
<evidence type="ECO:0008006" key="3">
    <source>
        <dbReference type="Google" id="ProtNLM"/>
    </source>
</evidence>
<evidence type="ECO:0000313" key="2">
    <source>
        <dbReference type="Proteomes" id="UP001178507"/>
    </source>
</evidence>
<gene>
    <name evidence="1" type="ORF">EVOR1521_LOCUS31034</name>
</gene>
<dbReference type="AlphaFoldDB" id="A0AA36NEX7"/>
<keyword evidence="2" id="KW-1185">Reference proteome</keyword>
<evidence type="ECO:0000313" key="1">
    <source>
        <dbReference type="EMBL" id="CAJ1410105.1"/>
    </source>
</evidence>
<accession>A0AA36NEX7</accession>
<sequence length="540" mass="60749">MCSRARRLVLAVITLGAWRITVFCGAPVRARRGFSARSLAKEEQVVVLIDGDHIGPSWFQAVLEAAKRLGRVQDAACFAAPHLRDRWRSDLQRCQLAFWPVPRQNTEQSADPNDVAIVQAAERIATTSPTSCIAIASTDTDFLDFHLQLKRRGVRSAALVPYASDEKRCRALDVPVLRFKIQQEPPDFVEAFEEHFGRPYDEEEAKAVFSEVGQGLKRLGYQAEPSFPTTRALALFFHVNDVKEFRIYPWCVGAFQALPLLSAAQPFPGQLGFFEAVQGRKRAADWRVEELTPGLAQRVLIWLGYEADLDLSEALQAFWHRNGKALRTNLKRSALRPPTEGPVPEKLAFLDAIFSSSIRQQWRAALVDTDLRPWLVRKKYLAAEASKAEAMAAMQRLLLDRGLQVPRQDCLSGAKAWLLAKLRLRDPFLWHEVRLRARSCARQLTLHQLTAILASSVRAGLLDQAFLSAMAFRLDTLLCWGPRATSRSTTDLILCCNALLRAGLDVKSPLYQESCYAGLREALQSRMLSRPRCWHHVSLG</sequence>
<dbReference type="EMBL" id="CAUJNA010003805">
    <property type="protein sequence ID" value="CAJ1410105.1"/>
    <property type="molecule type" value="Genomic_DNA"/>
</dbReference>
<proteinExistence type="predicted"/>
<dbReference type="Proteomes" id="UP001178507">
    <property type="component" value="Unassembled WGS sequence"/>
</dbReference>